<dbReference type="EMBL" id="SPHZ02000008">
    <property type="protein sequence ID" value="KAF0902560.1"/>
    <property type="molecule type" value="Genomic_DNA"/>
</dbReference>
<gene>
    <name evidence="2" type="ORF">E2562_018056</name>
</gene>
<feature type="region of interest" description="Disordered" evidence="1">
    <location>
        <begin position="61"/>
        <end position="81"/>
    </location>
</feature>
<keyword evidence="3" id="KW-1185">Reference proteome</keyword>
<accession>A0A6G1CR31</accession>
<reference evidence="2 3" key="1">
    <citation type="submission" date="2019-11" db="EMBL/GenBank/DDBJ databases">
        <title>Whole genome sequence of Oryza granulata.</title>
        <authorList>
            <person name="Li W."/>
        </authorList>
    </citation>
    <scope>NUCLEOTIDE SEQUENCE [LARGE SCALE GENOMIC DNA]</scope>
    <source>
        <strain evidence="3">cv. Menghai</strain>
        <tissue evidence="2">Leaf</tissue>
    </source>
</reference>
<evidence type="ECO:0000313" key="2">
    <source>
        <dbReference type="EMBL" id="KAF0902560.1"/>
    </source>
</evidence>
<proteinExistence type="predicted"/>
<comment type="caution">
    <text evidence="2">The sequence shown here is derived from an EMBL/GenBank/DDBJ whole genome shotgun (WGS) entry which is preliminary data.</text>
</comment>
<dbReference type="AlphaFoldDB" id="A0A6G1CR31"/>
<organism evidence="2 3">
    <name type="scientific">Oryza meyeriana var. granulata</name>
    <dbReference type="NCBI Taxonomy" id="110450"/>
    <lineage>
        <taxon>Eukaryota</taxon>
        <taxon>Viridiplantae</taxon>
        <taxon>Streptophyta</taxon>
        <taxon>Embryophyta</taxon>
        <taxon>Tracheophyta</taxon>
        <taxon>Spermatophyta</taxon>
        <taxon>Magnoliopsida</taxon>
        <taxon>Liliopsida</taxon>
        <taxon>Poales</taxon>
        <taxon>Poaceae</taxon>
        <taxon>BOP clade</taxon>
        <taxon>Oryzoideae</taxon>
        <taxon>Oryzeae</taxon>
        <taxon>Oryzinae</taxon>
        <taxon>Oryza</taxon>
        <taxon>Oryza meyeriana</taxon>
    </lineage>
</organism>
<evidence type="ECO:0000256" key="1">
    <source>
        <dbReference type="SAM" id="MobiDB-lite"/>
    </source>
</evidence>
<sequence length="81" mass="8547">MAASPWWRATAGVPSTRAMLEETAPRFPIGSGVVWAMPMRPGARGVACRTTWGGVCNCRSGAGRSAGASPPMSLESELRQR</sequence>
<evidence type="ECO:0000313" key="3">
    <source>
        <dbReference type="Proteomes" id="UP000479710"/>
    </source>
</evidence>
<name>A0A6G1CR31_9ORYZ</name>
<dbReference type="Proteomes" id="UP000479710">
    <property type="component" value="Unassembled WGS sequence"/>
</dbReference>
<protein>
    <submittedName>
        <fullName evidence="2">Uncharacterized protein</fullName>
    </submittedName>
</protein>